<evidence type="ECO:0000256" key="4">
    <source>
        <dbReference type="ARBA" id="ARBA00022679"/>
    </source>
</evidence>
<dbReference type="HAMAP" id="MF_01547">
    <property type="entry name" value="RNA_methyltr_E"/>
    <property type="match status" value="1"/>
</dbReference>
<feature type="compositionally biased region" description="Polar residues" evidence="8">
    <location>
        <begin position="410"/>
        <end position="421"/>
    </location>
</feature>
<organism evidence="10 11">
    <name type="scientific">Fonsecaea multimorphosa CBS 102226</name>
    <dbReference type="NCBI Taxonomy" id="1442371"/>
    <lineage>
        <taxon>Eukaryota</taxon>
        <taxon>Fungi</taxon>
        <taxon>Dikarya</taxon>
        <taxon>Ascomycota</taxon>
        <taxon>Pezizomycotina</taxon>
        <taxon>Eurotiomycetes</taxon>
        <taxon>Chaetothyriomycetidae</taxon>
        <taxon>Chaetothyriales</taxon>
        <taxon>Herpotrichiellaceae</taxon>
        <taxon>Fonsecaea</taxon>
    </lineage>
</organism>
<reference evidence="10 11" key="1">
    <citation type="submission" date="2015-01" db="EMBL/GenBank/DDBJ databases">
        <title>The Genome Sequence of Fonsecaea multimorphosa CBS 102226.</title>
        <authorList>
            <consortium name="The Broad Institute Genomics Platform"/>
            <person name="Cuomo C."/>
            <person name="de Hoog S."/>
            <person name="Gorbushina A."/>
            <person name="Stielow B."/>
            <person name="Teixiera M."/>
            <person name="Abouelleil A."/>
            <person name="Chapman S.B."/>
            <person name="Priest M."/>
            <person name="Young S.K."/>
            <person name="Wortman J."/>
            <person name="Nusbaum C."/>
            <person name="Birren B."/>
        </authorList>
    </citation>
    <scope>NUCLEOTIDE SEQUENCE [LARGE SCALE GENOMIC DNA]</scope>
    <source>
        <strain evidence="10 11">CBS 102226</strain>
    </source>
</reference>
<dbReference type="Proteomes" id="UP000053411">
    <property type="component" value="Unassembled WGS sequence"/>
</dbReference>
<dbReference type="AlphaFoldDB" id="A0A0D2H9D9"/>
<dbReference type="GO" id="GO:0008650">
    <property type="term" value="F:rRNA (uridine-2'-O-)-methyltransferase activity"/>
    <property type="evidence" value="ECO:0007669"/>
    <property type="project" value="TreeGrafter"/>
</dbReference>
<dbReference type="GeneID" id="27711502"/>
<dbReference type="InterPro" id="IPR050082">
    <property type="entry name" value="RNA_methyltr_RlmE"/>
</dbReference>
<keyword evidence="5" id="KW-0949">S-adenosyl-L-methionine</keyword>
<feature type="region of interest" description="Disordered" evidence="8">
    <location>
        <begin position="282"/>
        <end position="327"/>
    </location>
</feature>
<comment type="similarity">
    <text evidence="1">Belongs to the class I-like SAM-binding methyltransferase superfamily. RNA methyltransferase RlmE family.</text>
</comment>
<dbReference type="VEuPathDB" id="FungiDB:Z520_05756"/>
<evidence type="ECO:0000256" key="8">
    <source>
        <dbReference type="SAM" id="MobiDB-lite"/>
    </source>
</evidence>
<evidence type="ECO:0000256" key="1">
    <source>
        <dbReference type="ARBA" id="ARBA00009258"/>
    </source>
</evidence>
<feature type="domain" description="Ribosomal RNA methyltransferase FtsJ" evidence="9">
    <location>
        <begin position="614"/>
        <end position="866"/>
    </location>
</feature>
<evidence type="ECO:0000256" key="2">
    <source>
        <dbReference type="ARBA" id="ARBA00022552"/>
    </source>
</evidence>
<accession>A0A0D2H9D9</accession>
<dbReference type="OrthoDB" id="20105at2759"/>
<dbReference type="EMBL" id="KN848071">
    <property type="protein sequence ID" value="KIX98455.1"/>
    <property type="molecule type" value="Genomic_DNA"/>
</dbReference>
<keyword evidence="2" id="KW-0698">rRNA processing</keyword>
<feature type="region of interest" description="Disordered" evidence="8">
    <location>
        <begin position="341"/>
        <end position="472"/>
    </location>
</feature>
<dbReference type="SUPFAM" id="SSF53335">
    <property type="entry name" value="S-adenosyl-L-methionine-dependent methyltransferases"/>
    <property type="match status" value="1"/>
</dbReference>
<gene>
    <name evidence="10" type="ORF">Z520_05756</name>
</gene>
<dbReference type="PANTHER" id="PTHR10920">
    <property type="entry name" value="RIBOSOMAL RNA METHYLTRANSFERASE"/>
    <property type="match status" value="1"/>
</dbReference>
<evidence type="ECO:0000259" key="9">
    <source>
        <dbReference type="Pfam" id="PF01728"/>
    </source>
</evidence>
<dbReference type="InterPro" id="IPR029063">
    <property type="entry name" value="SAM-dependent_MTases_sf"/>
</dbReference>
<dbReference type="InterPro" id="IPR015507">
    <property type="entry name" value="rRNA-MeTfrase_E"/>
</dbReference>
<dbReference type="GO" id="GO:0005739">
    <property type="term" value="C:mitochondrion"/>
    <property type="evidence" value="ECO:0007669"/>
    <property type="project" value="TreeGrafter"/>
</dbReference>
<evidence type="ECO:0000256" key="3">
    <source>
        <dbReference type="ARBA" id="ARBA00022603"/>
    </source>
</evidence>
<dbReference type="STRING" id="1442371.A0A0D2H9D9"/>
<keyword evidence="11" id="KW-1185">Reference proteome</keyword>
<keyword evidence="4" id="KW-0808">Transferase</keyword>
<dbReference type="InterPro" id="IPR002877">
    <property type="entry name" value="RNA_MeTrfase_FtsJ_dom"/>
</dbReference>
<dbReference type="RefSeq" id="XP_016632578.1">
    <property type="nucleotide sequence ID" value="XM_016776259.1"/>
</dbReference>
<feature type="coiled-coil region" evidence="7">
    <location>
        <begin position="42"/>
        <end position="275"/>
    </location>
</feature>
<evidence type="ECO:0000313" key="10">
    <source>
        <dbReference type="EMBL" id="KIX98455.1"/>
    </source>
</evidence>
<evidence type="ECO:0000313" key="11">
    <source>
        <dbReference type="Proteomes" id="UP000053411"/>
    </source>
</evidence>
<keyword evidence="3" id="KW-0489">Methyltransferase</keyword>
<feature type="compositionally biased region" description="Polar residues" evidence="8">
    <location>
        <begin position="452"/>
        <end position="467"/>
    </location>
</feature>
<name>A0A0D2H9D9_9EURO</name>
<dbReference type="Gene3D" id="3.40.50.150">
    <property type="entry name" value="Vaccinia Virus protein VP39"/>
    <property type="match status" value="1"/>
</dbReference>
<evidence type="ECO:0000256" key="7">
    <source>
        <dbReference type="SAM" id="Coils"/>
    </source>
</evidence>
<keyword evidence="7" id="KW-0175">Coiled coil</keyword>
<evidence type="ECO:0000256" key="5">
    <source>
        <dbReference type="ARBA" id="ARBA00022691"/>
    </source>
</evidence>
<proteinExistence type="inferred from homology"/>
<dbReference type="PANTHER" id="PTHR10920:SF18">
    <property type="entry name" value="RRNA METHYLTRANSFERASE 2, MITOCHONDRIAL"/>
    <property type="match status" value="1"/>
</dbReference>
<dbReference type="Pfam" id="PF01728">
    <property type="entry name" value="FtsJ"/>
    <property type="match status" value="1"/>
</dbReference>
<protein>
    <recommendedName>
        <fullName evidence="6">rRNA methyltransferase 2, mitochondrial</fullName>
    </recommendedName>
</protein>
<evidence type="ECO:0000256" key="6">
    <source>
        <dbReference type="ARBA" id="ARBA00041184"/>
    </source>
</evidence>
<sequence length="880" mass="98516">MDIELSHMDTAEIAQSIQTTKLELAYERAVREAERIYEEERVRQLRVQLLLMEHENDELQEQAESGEDEQHHLQEANEVLQSRLADAEADFQQAQTDLRARLRDLEYLKTEVNVLNAASNDASKLLAEKLALSRELNTLKPELEHLRSQNSAYQKLLSEKLALQREVSSLQVELETEKRAVQRLKAQEKSSSREDSELMAEVEGLRKELAKIQRDAQKTERESRKRTSEWENEKEVLEGKLDAFRNKLRSTKDQLKEAQDEIEKLQAAQMAQSSEMTKARLNGAGATANPRKRNVARFDPDMTIGTPGHGSLATKKPRISVNVGDKSNFSITPFLNRTLSILPETPAEDEAEGQKDDNATVSQRVDAVVEDEDEVPTVQPRKRGPVMAKKLTAPAARRKGAQALKDTTDSKVNNTVKNQQVDKLIEEVSDMESDREDTANSDGQRPNKENTEQASTDTTTLEATQPSKKQKTLAKRANIFDEEDSAPAPKIRSLGGGLAGKGGVLGRINLKAKGVGKGKPLTEFSPLKRDRRAPSYLVHDPLALRPRSKPCLPSPNSISLPAGRILSPSTSPSRSSPCSIFTKGVRFASSSTRRWTDRQRGDQFARAAKVQGLKSRAAFKLLQINERYRLFKPGMTVVDLGFAPGSWSQVAIDLTKPRGRVLGVDLLPVQPPKGVSTIQGDFLSPDIQAEIKSFLRDPDRGRLRRSLLLGPPEETPEGGEEDQQAMLEEEATGYLDRESHEKTLEEQQDREHLDKSVDVVLSDMCEPWDPLEGLYKRSISNPYRRLMNTSGNAFRDHAGSMDLCRAALRFSYDTLKVGGHFVCKFYQGAEDKSLEKSLKAMFHKVHREKPESSRSGSKEAYFVGIKRLAKADREAVFAEP</sequence>